<feature type="compositionally biased region" description="Low complexity" evidence="1">
    <location>
        <begin position="34"/>
        <end position="48"/>
    </location>
</feature>
<feature type="non-terminal residue" evidence="2">
    <location>
        <position position="155"/>
    </location>
</feature>
<dbReference type="AlphaFoldDB" id="A0A6J4H9Q5"/>
<accession>A0A6J4H9Q5</accession>
<organism evidence="2">
    <name type="scientific">uncultured Acetobacteraceae bacterium</name>
    <dbReference type="NCBI Taxonomy" id="169975"/>
    <lineage>
        <taxon>Bacteria</taxon>
        <taxon>Pseudomonadati</taxon>
        <taxon>Pseudomonadota</taxon>
        <taxon>Alphaproteobacteria</taxon>
        <taxon>Acetobacterales</taxon>
        <taxon>Acetobacteraceae</taxon>
        <taxon>environmental samples</taxon>
    </lineage>
</organism>
<evidence type="ECO:0000313" key="2">
    <source>
        <dbReference type="EMBL" id="CAA9218459.1"/>
    </source>
</evidence>
<feature type="compositionally biased region" description="Basic residues" evidence="1">
    <location>
        <begin position="75"/>
        <end position="93"/>
    </location>
</feature>
<protein>
    <submittedName>
        <fullName evidence="2">Alpha-D-ribose 1-methylphosphonate 5-triphosphate synthase subunit PhnG</fullName>
        <ecNumber evidence="2">2.7.8.37</ecNumber>
    </submittedName>
</protein>
<keyword evidence="2" id="KW-0808">Transferase</keyword>
<feature type="compositionally biased region" description="Gly residues" evidence="1">
    <location>
        <begin position="130"/>
        <end position="144"/>
    </location>
</feature>
<feature type="non-terminal residue" evidence="2">
    <location>
        <position position="1"/>
    </location>
</feature>
<feature type="region of interest" description="Disordered" evidence="1">
    <location>
        <begin position="1"/>
        <end position="155"/>
    </location>
</feature>
<proteinExistence type="predicted"/>
<dbReference type="EMBL" id="CADCTG010000054">
    <property type="protein sequence ID" value="CAA9218459.1"/>
    <property type="molecule type" value="Genomic_DNA"/>
</dbReference>
<name>A0A6J4H9Q5_9PROT</name>
<feature type="compositionally biased region" description="Basic residues" evidence="1">
    <location>
        <begin position="1"/>
        <end position="14"/>
    </location>
</feature>
<evidence type="ECO:0000256" key="1">
    <source>
        <dbReference type="SAM" id="MobiDB-lite"/>
    </source>
</evidence>
<sequence length="155" mass="16395">ERGHGFRGAGHRRAAAVDGHSGAGERVRDRCSLAGRAAFARPHAAPRPGNGLGDGPRAAGRRRRTLQLGRDDRHPVRRRRRWRRGGPRLRRWPRRGEGRTGCGAGRRLAGRLAPPCSAGRRGGAARRGAGRPGGAHGAQSGGDARGLLHFGGDAV</sequence>
<gene>
    <name evidence="2" type="ORF">AVDCRST_MAG08-516</name>
</gene>
<dbReference type="GO" id="GO:0061693">
    <property type="term" value="F:alpha-D-ribose 1-methylphosphonate 5-triphosphate synthase activity"/>
    <property type="evidence" value="ECO:0007669"/>
    <property type="project" value="UniProtKB-EC"/>
</dbReference>
<dbReference type="EC" id="2.7.8.37" evidence="2"/>
<reference evidence="2" key="1">
    <citation type="submission" date="2020-02" db="EMBL/GenBank/DDBJ databases">
        <authorList>
            <person name="Meier V. D."/>
        </authorList>
    </citation>
    <scope>NUCLEOTIDE SEQUENCE</scope>
    <source>
        <strain evidence="2">AVDCRST_MAG08</strain>
    </source>
</reference>